<organism evidence="13 14">
    <name type="scientific">Saccharomyces arboricola (strain H-6 / AS 2.3317 / CBS 10644)</name>
    <name type="common">Yeast</name>
    <dbReference type="NCBI Taxonomy" id="1160507"/>
    <lineage>
        <taxon>Eukaryota</taxon>
        <taxon>Fungi</taxon>
        <taxon>Dikarya</taxon>
        <taxon>Ascomycota</taxon>
        <taxon>Saccharomycotina</taxon>
        <taxon>Saccharomycetes</taxon>
        <taxon>Saccharomycetales</taxon>
        <taxon>Saccharomycetaceae</taxon>
        <taxon>Saccharomyces</taxon>
    </lineage>
</organism>
<feature type="signal peptide" evidence="12">
    <location>
        <begin position="1"/>
        <end position="24"/>
    </location>
</feature>
<comment type="caution">
    <text evidence="13">The sequence shown here is derived from an EMBL/GenBank/DDBJ whole genome shotgun (WGS) entry which is preliminary data.</text>
</comment>
<evidence type="ECO:0000256" key="10">
    <source>
        <dbReference type="SAM" id="MobiDB-lite"/>
    </source>
</evidence>
<dbReference type="Pfam" id="PF03896">
    <property type="entry name" value="TRAP_alpha"/>
    <property type="match status" value="1"/>
</dbReference>
<keyword evidence="3 12" id="KW-0732">Signal</keyword>
<evidence type="ECO:0000256" key="4">
    <source>
        <dbReference type="ARBA" id="ARBA00022824"/>
    </source>
</evidence>
<evidence type="ECO:0000256" key="6">
    <source>
        <dbReference type="ARBA" id="ARBA00023136"/>
    </source>
</evidence>
<evidence type="ECO:0000256" key="12">
    <source>
        <dbReference type="SAM" id="SignalP"/>
    </source>
</evidence>
<feature type="chain" id="PRO_5003814064" description="Increased recombination centers protein 22" evidence="12">
    <location>
        <begin position="25"/>
        <end position="225"/>
    </location>
</feature>
<protein>
    <recommendedName>
        <fullName evidence="9">Increased recombination centers protein 22</fullName>
    </recommendedName>
</protein>
<feature type="transmembrane region" description="Helical" evidence="11">
    <location>
        <begin position="177"/>
        <end position="196"/>
    </location>
</feature>
<evidence type="ECO:0000313" key="14">
    <source>
        <dbReference type="Proteomes" id="UP000006968"/>
    </source>
</evidence>
<sequence>MKFFKLIGFSVLTVLSGLSAATSANDSESIEQEQGVVEAVAPPSINIEVEYDVLGKESEDSNEPLEFFAEDIVSLAYNVTNWEDTNVTIVGVTGTIVMYPQGYPVANITAANVGPYEMEVNGTSNFGQDVTLKLPEGQYFLVPFLLASKSEEMVRIAARPTLFEIVSPPISFFNPQFLSVQIILLAIVGGISYYYMKSKTQQRPTKKSVTDKRVDESWLPETYKK</sequence>
<dbReference type="OrthoDB" id="1926781at2759"/>
<dbReference type="AlphaFoldDB" id="J8PPG0"/>
<keyword evidence="6 11" id="KW-0472">Membrane</keyword>
<evidence type="ECO:0000256" key="5">
    <source>
        <dbReference type="ARBA" id="ARBA00022989"/>
    </source>
</evidence>
<dbReference type="InterPro" id="IPR005595">
    <property type="entry name" value="TRAP_alpha"/>
</dbReference>
<gene>
    <name evidence="13" type="ORF">SU7_0836</name>
</gene>
<name>J8PPG0_SACAR</name>
<accession>J8PPG0</accession>
<comment type="function">
    <text evidence="7">Is probably involved in a pathway contributing to genomic integrity.</text>
</comment>
<evidence type="ECO:0000256" key="2">
    <source>
        <dbReference type="ARBA" id="ARBA00022692"/>
    </source>
</evidence>
<evidence type="ECO:0000256" key="9">
    <source>
        <dbReference type="ARBA" id="ARBA00040085"/>
    </source>
</evidence>
<keyword evidence="5 11" id="KW-1133">Transmembrane helix</keyword>
<keyword evidence="4" id="KW-0256">Endoplasmic reticulum</keyword>
<proteinExistence type="inferred from homology"/>
<keyword evidence="2 11" id="KW-0812">Transmembrane</keyword>
<dbReference type="GO" id="GO:0005789">
    <property type="term" value="C:endoplasmic reticulum membrane"/>
    <property type="evidence" value="ECO:0007669"/>
    <property type="project" value="UniProtKB-SubCell"/>
</dbReference>
<reference evidence="13 14" key="1">
    <citation type="journal article" date="2013" name="BMC Genomics">
        <title>High quality de novo sequencing and assembly of the Saccharomyces arboricolus genome.</title>
        <authorList>
            <person name="Liti G."/>
            <person name="Nguyen Ba A.N."/>
            <person name="Blythe M."/>
            <person name="Mueller C.A."/>
            <person name="Bergstroem A."/>
            <person name="Cubillos F.A."/>
            <person name="Dafhnis-Calas F."/>
            <person name="Khoshraftar S."/>
            <person name="Malla S."/>
            <person name="Mehta N."/>
            <person name="Siow C.C."/>
            <person name="Warringer J."/>
            <person name="Moses A.M."/>
            <person name="Louis E.J."/>
            <person name="Nieduszynski C.A."/>
        </authorList>
    </citation>
    <scope>NUCLEOTIDE SEQUENCE [LARGE SCALE GENOMIC DNA]</scope>
    <source>
        <strain evidence="14">H-6 / AS 2.3317 / CBS 10644</strain>
    </source>
</reference>
<comment type="similarity">
    <text evidence="8">Belongs to the IRC22 family.</text>
</comment>
<comment type="subcellular location">
    <subcellularLocation>
        <location evidence="1">Endoplasmic reticulum membrane</location>
        <topology evidence="1">Single-pass type I membrane protein</topology>
    </subcellularLocation>
</comment>
<dbReference type="EMBL" id="ALIE01000054">
    <property type="protein sequence ID" value="EJS44025.1"/>
    <property type="molecule type" value="Genomic_DNA"/>
</dbReference>
<evidence type="ECO:0000256" key="7">
    <source>
        <dbReference type="ARBA" id="ARBA00037565"/>
    </source>
</evidence>
<evidence type="ECO:0000256" key="11">
    <source>
        <dbReference type="SAM" id="Phobius"/>
    </source>
</evidence>
<feature type="region of interest" description="Disordered" evidence="10">
    <location>
        <begin position="205"/>
        <end position="225"/>
    </location>
</feature>
<evidence type="ECO:0000256" key="1">
    <source>
        <dbReference type="ARBA" id="ARBA00004115"/>
    </source>
</evidence>
<evidence type="ECO:0000256" key="3">
    <source>
        <dbReference type="ARBA" id="ARBA00022729"/>
    </source>
</evidence>
<feature type="compositionally biased region" description="Basic and acidic residues" evidence="10">
    <location>
        <begin position="208"/>
        <end position="225"/>
    </location>
</feature>
<evidence type="ECO:0000313" key="13">
    <source>
        <dbReference type="EMBL" id="EJS44025.1"/>
    </source>
</evidence>
<evidence type="ECO:0000256" key="8">
    <source>
        <dbReference type="ARBA" id="ARBA00038311"/>
    </source>
</evidence>
<dbReference type="HOGENOM" id="CLU_078554_1_0_1"/>
<dbReference type="Proteomes" id="UP000006968">
    <property type="component" value="Chromosome V"/>
</dbReference>
<keyword evidence="14" id="KW-1185">Reference proteome</keyword>